<evidence type="ECO:0000313" key="4">
    <source>
        <dbReference type="Proteomes" id="UP000198931"/>
    </source>
</evidence>
<dbReference type="NCBIfam" id="TIGR02937">
    <property type="entry name" value="sigma70-ECF"/>
    <property type="match status" value="1"/>
</dbReference>
<gene>
    <name evidence="3" type="ORF">SAMN05443292_1084</name>
</gene>
<dbReference type="PANTHER" id="PTHR47756:SF2">
    <property type="entry name" value="BLL6612 PROTEIN"/>
    <property type="match status" value="1"/>
</dbReference>
<protein>
    <submittedName>
        <fullName evidence="3">RNA polymerase sigma-70 factor, ECF subfamily</fullName>
    </submittedName>
</protein>
<dbReference type="GO" id="GO:0006352">
    <property type="term" value="P:DNA-templated transcription initiation"/>
    <property type="evidence" value="ECO:0007669"/>
    <property type="project" value="InterPro"/>
</dbReference>
<dbReference type="InterPro" id="IPR013324">
    <property type="entry name" value="RNA_pol_sigma_r3/r4-like"/>
</dbReference>
<keyword evidence="4" id="KW-1185">Reference proteome</keyword>
<dbReference type="InterPro" id="IPR014284">
    <property type="entry name" value="RNA_pol_sigma-70_dom"/>
</dbReference>
<reference evidence="3 4" key="1">
    <citation type="submission" date="2016-10" db="EMBL/GenBank/DDBJ databases">
        <authorList>
            <person name="de Groot N.N."/>
        </authorList>
    </citation>
    <scope>NUCLEOTIDE SEQUENCE [LARGE SCALE GENOMIC DNA]</scope>
    <source>
        <strain evidence="3 4">DSM 26000</strain>
    </source>
</reference>
<name>A0A1I3F143_9FLAO</name>
<sequence>MLKSELLYQLIVNLNEKELIAQLFKTEYRKIISVLCKLFGIVHIEIAEDITNDTFLLASETWELKGIPENPTAWLYTVAKNRTKDYFKRHKTFSEKIVVDFKLNQNQSESIEVDLSHKNITDSQLQMIFTICNPIIPAEAQIGLALRILCGFGIDEIAEAFLTNKETINKRLFRAKEKLRTENIKIELPTENDVNSRLETVLTTLYLLFNEGYHSSTQKTHLRKELCLEAMRLNYFLIENETTNKPIVNALMALMCFHSSRFEARTNQIGEPILYDQQDKNLWNEELIAKGNFYLIQSAQGNELSKYHLEANIAYWHSSKIENPKKWDNILQAYNQLLLIEYSPITALNRTYALAQVKGKQTAIIEAEKLNLTDNHFYFSLLGYLHTDINNMKAIENFEIALTLAKTNADKSTITKNLYDLKAKKNNS</sequence>
<dbReference type="SUPFAM" id="SSF88946">
    <property type="entry name" value="Sigma2 domain of RNA polymerase sigma factors"/>
    <property type="match status" value="1"/>
</dbReference>
<dbReference type="InterPro" id="IPR046531">
    <property type="entry name" value="DUF6596"/>
</dbReference>
<dbReference type="InterPro" id="IPR007627">
    <property type="entry name" value="RNA_pol_sigma70_r2"/>
</dbReference>
<evidence type="ECO:0000259" key="2">
    <source>
        <dbReference type="Pfam" id="PF20239"/>
    </source>
</evidence>
<dbReference type="Proteomes" id="UP000198931">
    <property type="component" value="Unassembled WGS sequence"/>
</dbReference>
<accession>A0A1I3F143</accession>
<dbReference type="PANTHER" id="PTHR47756">
    <property type="entry name" value="BLL6612 PROTEIN-RELATED"/>
    <property type="match status" value="1"/>
</dbReference>
<evidence type="ECO:0000259" key="1">
    <source>
        <dbReference type="Pfam" id="PF04542"/>
    </source>
</evidence>
<feature type="domain" description="DUF6596" evidence="2">
    <location>
        <begin position="197"/>
        <end position="298"/>
    </location>
</feature>
<dbReference type="SUPFAM" id="SSF88659">
    <property type="entry name" value="Sigma3 and sigma4 domains of RNA polymerase sigma factors"/>
    <property type="match status" value="1"/>
</dbReference>
<dbReference type="InterPro" id="IPR013325">
    <property type="entry name" value="RNA_pol_sigma_r2"/>
</dbReference>
<dbReference type="Pfam" id="PF04542">
    <property type="entry name" value="Sigma70_r2"/>
    <property type="match status" value="1"/>
</dbReference>
<dbReference type="Gene3D" id="1.10.1740.10">
    <property type="match status" value="1"/>
</dbReference>
<dbReference type="AlphaFoldDB" id="A0A1I3F143"/>
<dbReference type="STRING" id="1125876.SAMN05443292_1084"/>
<evidence type="ECO:0000313" key="3">
    <source>
        <dbReference type="EMBL" id="SFI04944.1"/>
    </source>
</evidence>
<organism evidence="3 4">
    <name type="scientific">Halpernia frigidisoli</name>
    <dbReference type="NCBI Taxonomy" id="1125876"/>
    <lineage>
        <taxon>Bacteria</taxon>
        <taxon>Pseudomonadati</taxon>
        <taxon>Bacteroidota</taxon>
        <taxon>Flavobacteriia</taxon>
        <taxon>Flavobacteriales</taxon>
        <taxon>Weeksellaceae</taxon>
        <taxon>Chryseobacterium group</taxon>
        <taxon>Halpernia</taxon>
    </lineage>
</organism>
<dbReference type="EMBL" id="FOQT01000002">
    <property type="protein sequence ID" value="SFI04944.1"/>
    <property type="molecule type" value="Genomic_DNA"/>
</dbReference>
<dbReference type="Pfam" id="PF20239">
    <property type="entry name" value="DUF6596"/>
    <property type="match status" value="1"/>
</dbReference>
<feature type="domain" description="RNA polymerase sigma-70 region 2" evidence="1">
    <location>
        <begin position="23"/>
        <end position="91"/>
    </location>
</feature>
<dbReference type="GO" id="GO:0003700">
    <property type="term" value="F:DNA-binding transcription factor activity"/>
    <property type="evidence" value="ECO:0007669"/>
    <property type="project" value="InterPro"/>
</dbReference>
<proteinExistence type="predicted"/>